<sequence length="66" mass="7008">MDAAAPVTMNMIWPGRVSTPANPPGELPPGDPNAFYPAQYVADVVLRYLYQPPGGPRGTVIDPGRS</sequence>
<gene>
    <name evidence="1" type="ORF">SAMN05421678_103332</name>
</gene>
<name>A0A1I2NGM3_9ACTN</name>
<dbReference type="AlphaFoldDB" id="A0A1I2NGM3"/>
<dbReference type="EMBL" id="FOOI01000003">
    <property type="protein sequence ID" value="SFG02180.1"/>
    <property type="molecule type" value="Genomic_DNA"/>
</dbReference>
<protein>
    <recommendedName>
        <fullName evidence="3">Short chain dehydrogenase</fullName>
    </recommendedName>
</protein>
<evidence type="ECO:0008006" key="3">
    <source>
        <dbReference type="Google" id="ProtNLM"/>
    </source>
</evidence>
<evidence type="ECO:0000313" key="2">
    <source>
        <dbReference type="Proteomes" id="UP000199052"/>
    </source>
</evidence>
<evidence type="ECO:0000313" key="1">
    <source>
        <dbReference type="EMBL" id="SFG02180.1"/>
    </source>
</evidence>
<proteinExistence type="predicted"/>
<dbReference type="Proteomes" id="UP000199052">
    <property type="component" value="Unassembled WGS sequence"/>
</dbReference>
<dbReference type="STRING" id="504797.SAMN05421678_103332"/>
<accession>A0A1I2NGM3</accession>
<organism evidence="1 2">
    <name type="scientific">Actinopolymorpha cephalotaxi</name>
    <dbReference type="NCBI Taxonomy" id="504797"/>
    <lineage>
        <taxon>Bacteria</taxon>
        <taxon>Bacillati</taxon>
        <taxon>Actinomycetota</taxon>
        <taxon>Actinomycetes</taxon>
        <taxon>Propionibacteriales</taxon>
        <taxon>Actinopolymorphaceae</taxon>
        <taxon>Actinopolymorpha</taxon>
    </lineage>
</organism>
<reference evidence="1 2" key="1">
    <citation type="submission" date="2016-10" db="EMBL/GenBank/DDBJ databases">
        <authorList>
            <person name="de Groot N.N."/>
        </authorList>
    </citation>
    <scope>NUCLEOTIDE SEQUENCE [LARGE SCALE GENOMIC DNA]</scope>
    <source>
        <strain evidence="1 2">CPCC 202808</strain>
    </source>
</reference>